<evidence type="ECO:0000256" key="7">
    <source>
        <dbReference type="RuleBase" id="RU361156"/>
    </source>
</evidence>
<dbReference type="PROSITE" id="PS00560">
    <property type="entry name" value="CARBOXYPEPT_SER_HIS"/>
    <property type="match status" value="1"/>
</dbReference>
<dbReference type="Gene3D" id="3.40.50.1820">
    <property type="entry name" value="alpha/beta hydrolase"/>
    <property type="match status" value="1"/>
</dbReference>
<keyword evidence="9" id="KW-1185">Reference proteome</keyword>
<keyword evidence="4 7" id="KW-0732">Signal</keyword>
<dbReference type="FunFam" id="3.40.50.1820:FF:000118">
    <property type="entry name" value="Carboxypeptidase"/>
    <property type="match status" value="1"/>
</dbReference>
<dbReference type="InterPro" id="IPR001563">
    <property type="entry name" value="Peptidase_S10"/>
</dbReference>
<dbReference type="InterPro" id="IPR018202">
    <property type="entry name" value="Ser_caboxypep_ser_AS"/>
</dbReference>
<evidence type="ECO:0000256" key="5">
    <source>
        <dbReference type="ARBA" id="ARBA00022801"/>
    </source>
</evidence>
<dbReference type="PRINTS" id="PR00724">
    <property type="entry name" value="CRBOXYPTASEC"/>
</dbReference>
<evidence type="ECO:0000256" key="1">
    <source>
        <dbReference type="ARBA" id="ARBA00009431"/>
    </source>
</evidence>
<gene>
    <name evidence="8" type="ORF">HDU87_006290</name>
</gene>
<evidence type="ECO:0000256" key="4">
    <source>
        <dbReference type="ARBA" id="ARBA00022729"/>
    </source>
</evidence>
<keyword evidence="6" id="KW-0325">Glycoprotein</keyword>
<evidence type="ECO:0000256" key="2">
    <source>
        <dbReference type="ARBA" id="ARBA00022645"/>
    </source>
</evidence>
<keyword evidence="3 7" id="KW-0645">Protease</keyword>
<keyword evidence="2 7" id="KW-0121">Carboxypeptidase</keyword>
<comment type="caution">
    <text evidence="8">The sequence shown here is derived from an EMBL/GenBank/DDBJ whole genome shotgun (WGS) entry which is preliminary data.</text>
</comment>
<dbReference type="GO" id="GO:0004185">
    <property type="term" value="F:serine-type carboxypeptidase activity"/>
    <property type="evidence" value="ECO:0007669"/>
    <property type="project" value="UniProtKB-UniRule"/>
</dbReference>
<dbReference type="SUPFAM" id="SSF53474">
    <property type="entry name" value="alpha/beta-Hydrolases"/>
    <property type="match status" value="1"/>
</dbReference>
<evidence type="ECO:0000313" key="8">
    <source>
        <dbReference type="EMBL" id="KAJ3175340.1"/>
    </source>
</evidence>
<dbReference type="Pfam" id="PF00450">
    <property type="entry name" value="Peptidase_S10"/>
    <property type="match status" value="1"/>
</dbReference>
<dbReference type="EMBL" id="JADGJQ010000053">
    <property type="protein sequence ID" value="KAJ3175340.1"/>
    <property type="molecule type" value="Genomic_DNA"/>
</dbReference>
<dbReference type="InterPro" id="IPR029058">
    <property type="entry name" value="AB_hydrolase_fold"/>
</dbReference>
<sequence length="540" mass="58916">MRFAILPLLAVALAVVSNAEELTAAQRREILLSHRAGGKLLSRRGIVADNHLSRRAAVAKAPTTPQFKCLTNKTKKFAVNGSSLPDVPFNVGESYAGLLPISTAPNEPRQLYFWFFPSDATEIKDNVGSDSELLIWLNGGPGCSSLEGLLQENGPFSWQYGTFRPVKNPWSWTKLTNVLWIEQPVGTGFSRGTPNVTSSSDAAAQLLGFLRNWMDTFDYHNKKIYIAGESYAGMYIPYIGDAMLASNAPTYFNLQGTLMYDPVIGEANVQDNIPVAAYVDHWKDLLGLNDTFLAAAKATAARCGYTNYLNKYLTYPPPKGFQPTQSADPAEGCDLWMQIFEATLLVNPCFDMYQIATTCPLLWDQLGFPGSQEYLPDGATVYFDRADVKKAINAPNVPWATCSVGNVFVGDANGADLSLAPIATVLPRVIEKSKRTMIAHGQLDFVLIENGTLLSIQNMTWGGMQGFQKAPVEPLLVPYHPDGPLGSLTGAGVFGTAHTERGLTYSSVKLSGHMVPQYAPSAAYRHVQYLLGRISSLSTF</sequence>
<evidence type="ECO:0000256" key="3">
    <source>
        <dbReference type="ARBA" id="ARBA00022670"/>
    </source>
</evidence>
<dbReference type="AlphaFoldDB" id="A0AAD5TFR6"/>
<feature type="signal peptide" evidence="7">
    <location>
        <begin position="1"/>
        <end position="19"/>
    </location>
</feature>
<dbReference type="EC" id="3.4.16.-" evidence="7"/>
<dbReference type="Proteomes" id="UP001212152">
    <property type="component" value="Unassembled WGS sequence"/>
</dbReference>
<dbReference type="PANTHER" id="PTHR11802:SF479">
    <property type="entry name" value="CARBOXYPEPTIDASE"/>
    <property type="match status" value="1"/>
</dbReference>
<proteinExistence type="inferred from homology"/>
<evidence type="ECO:0000313" key="9">
    <source>
        <dbReference type="Proteomes" id="UP001212152"/>
    </source>
</evidence>
<comment type="similarity">
    <text evidence="1 7">Belongs to the peptidase S10 family.</text>
</comment>
<dbReference type="PROSITE" id="PS00131">
    <property type="entry name" value="CARBOXYPEPT_SER_SER"/>
    <property type="match status" value="1"/>
</dbReference>
<evidence type="ECO:0000256" key="6">
    <source>
        <dbReference type="ARBA" id="ARBA00023180"/>
    </source>
</evidence>
<dbReference type="GO" id="GO:0006508">
    <property type="term" value="P:proteolysis"/>
    <property type="evidence" value="ECO:0007669"/>
    <property type="project" value="UniProtKB-KW"/>
</dbReference>
<dbReference type="InterPro" id="IPR033124">
    <property type="entry name" value="Ser_caboxypep_his_AS"/>
</dbReference>
<name>A0AAD5TFR6_9FUNG</name>
<organism evidence="8 9">
    <name type="scientific">Geranomyces variabilis</name>
    <dbReference type="NCBI Taxonomy" id="109894"/>
    <lineage>
        <taxon>Eukaryota</taxon>
        <taxon>Fungi</taxon>
        <taxon>Fungi incertae sedis</taxon>
        <taxon>Chytridiomycota</taxon>
        <taxon>Chytridiomycota incertae sedis</taxon>
        <taxon>Chytridiomycetes</taxon>
        <taxon>Spizellomycetales</taxon>
        <taxon>Powellomycetaceae</taxon>
        <taxon>Geranomyces</taxon>
    </lineage>
</organism>
<accession>A0AAD5TFR6</accession>
<dbReference type="PANTHER" id="PTHR11802">
    <property type="entry name" value="SERINE PROTEASE FAMILY S10 SERINE CARBOXYPEPTIDASE"/>
    <property type="match status" value="1"/>
</dbReference>
<reference evidence="8" key="1">
    <citation type="submission" date="2020-05" db="EMBL/GenBank/DDBJ databases">
        <title>Phylogenomic resolution of chytrid fungi.</title>
        <authorList>
            <person name="Stajich J.E."/>
            <person name="Amses K."/>
            <person name="Simmons R."/>
            <person name="Seto K."/>
            <person name="Myers J."/>
            <person name="Bonds A."/>
            <person name="Quandt C.A."/>
            <person name="Barry K."/>
            <person name="Liu P."/>
            <person name="Grigoriev I."/>
            <person name="Longcore J.E."/>
            <person name="James T.Y."/>
        </authorList>
    </citation>
    <scope>NUCLEOTIDE SEQUENCE</scope>
    <source>
        <strain evidence="8">JEL0379</strain>
    </source>
</reference>
<protein>
    <recommendedName>
        <fullName evidence="7">Carboxypeptidase</fullName>
        <ecNumber evidence="7">3.4.16.-</ecNumber>
    </recommendedName>
</protein>
<feature type="chain" id="PRO_5041766368" description="Carboxypeptidase" evidence="7">
    <location>
        <begin position="20"/>
        <end position="540"/>
    </location>
</feature>
<keyword evidence="5 7" id="KW-0378">Hydrolase</keyword>